<dbReference type="PhylomeDB" id="Q726E7"/>
<dbReference type="InterPro" id="IPR016193">
    <property type="entry name" value="Cytidine_deaminase-like"/>
</dbReference>
<dbReference type="GO" id="GO:0004643">
    <property type="term" value="F:phosphoribosylaminoimidazolecarboxamide formyltransferase activity"/>
    <property type="evidence" value="ECO:0007669"/>
    <property type="project" value="InterPro"/>
</dbReference>
<dbReference type="eggNOG" id="COG0138">
    <property type="taxonomic scope" value="Bacteria"/>
</dbReference>
<evidence type="ECO:0000256" key="1">
    <source>
        <dbReference type="SAM" id="MobiDB-lite"/>
    </source>
</evidence>
<dbReference type="PANTHER" id="PTHR11692">
    <property type="entry name" value="BIFUNCTIONAL PURINE BIOSYNTHESIS PROTEIN PURH"/>
    <property type="match status" value="1"/>
</dbReference>
<feature type="region of interest" description="Disordered" evidence="1">
    <location>
        <begin position="65"/>
        <end position="85"/>
    </location>
</feature>
<dbReference type="HOGENOM" id="CLU_016316_1_0_7"/>
<sequence>MRGAGPGGARLRQSARAFKWKLPVVGHCATLSAFRERGARPCRGVVRSSFRRGVMPGLARTWARHGGIPRSASSSQPKSIPEPTMSSLKDMYRTLQQDDFPERMTISFGDRTLVYRKRTWVIDGEAKGLRYGENPDQPAALYELAEGGLELGGVTFRGPGQGLVSALTEEHMVQAGKHPGKTNLTDVDNGINMLQYLTARPAAIILKHNNPSGAAWSDAGIADALSKAFWSDRIAAFGGAVVLNRPLDKAAAELIAANYFEVVAAPDFEEGALDIIKARKNLRILRIPGLARLEEVLADAPFLDVKSLTDGGIVVQHSFRNRIRTVGDFLPATATSKEGVTVTARAPSKQEAEDLLFAWAVESGVTSNSVIFVKDGATVSIGTGEQDRVGCVELAIHKAYTKYADVLAFREQGCSLYELKQKAVADATAAAALADIDERTRAAKGGLIGTSLVSDGFFPFRDGVDCAVAQGVAAIAQPGGSMRDHEVIMALNEATPQVAMVFTGQRSFKH</sequence>
<dbReference type="InterPro" id="IPR002695">
    <property type="entry name" value="PurH-like"/>
</dbReference>
<dbReference type="PANTHER" id="PTHR11692:SF0">
    <property type="entry name" value="BIFUNCTIONAL PURINE BIOSYNTHESIS PROTEIN ATIC"/>
    <property type="match status" value="1"/>
</dbReference>
<dbReference type="Proteomes" id="UP000002194">
    <property type="component" value="Chromosome"/>
</dbReference>
<protein>
    <submittedName>
        <fullName evidence="2">Phosphoribosylaminoimidazolecarboxamide formyltransferase, putative</fullName>
    </submittedName>
</protein>
<dbReference type="SMART" id="SM00798">
    <property type="entry name" value="AICARFT_IMPCHas"/>
    <property type="match status" value="1"/>
</dbReference>
<dbReference type="InterPro" id="IPR024051">
    <property type="entry name" value="AICAR_Tfase_dup_dom_sf"/>
</dbReference>
<reference evidence="2 3" key="1">
    <citation type="journal article" date="2004" name="Nat. Biotechnol.">
        <title>The genome sequence of the anaerobic, sulfate-reducing bacterium Desulfovibrio vulgaris Hildenborough.</title>
        <authorList>
            <person name="Heidelberg J.F."/>
            <person name="Seshadri R."/>
            <person name="Haveman S.A."/>
            <person name="Hemme C.L."/>
            <person name="Paulsen I.T."/>
            <person name="Kolonay J.F."/>
            <person name="Eisen J.A."/>
            <person name="Ward N."/>
            <person name="Methe B."/>
            <person name="Brinkac L.M."/>
            <person name="Daugherty S.C."/>
            <person name="Deboy R.T."/>
            <person name="Dodson R.J."/>
            <person name="Durkin A.S."/>
            <person name="Madupu R."/>
            <person name="Nelson W.C."/>
            <person name="Sullivan S.A."/>
            <person name="Fouts D."/>
            <person name="Haft D.H."/>
            <person name="Selengut J."/>
            <person name="Peterson J.D."/>
            <person name="Davidsen T.M."/>
            <person name="Zafar N."/>
            <person name="Zhou L."/>
            <person name="Radune D."/>
            <person name="Dimitrov G."/>
            <person name="Hance M."/>
            <person name="Tran K."/>
            <person name="Khouri H."/>
            <person name="Gill J."/>
            <person name="Utterback T.R."/>
            <person name="Feldblyum T.V."/>
            <person name="Wall J.D."/>
            <person name="Voordouw G."/>
            <person name="Fraser C.M."/>
        </authorList>
    </citation>
    <scope>NUCLEOTIDE SEQUENCE [LARGE SCALE GENOMIC DNA]</scope>
    <source>
        <strain evidence="3">ATCC 29579 / DSM 644 / NCIMB 8303 / VKM B-1760 / Hildenborough</strain>
    </source>
</reference>
<name>Q726E7_NITV2</name>
<comment type="interaction">
    <interactant intactId="EBI-10065191">
        <id>Q726E7</id>
    </interactant>
    <interactant intactId="EBI-10065188">
        <id>Q725M8</id>
        <label>DVU_3241</label>
    </interactant>
    <organismsDiffer>false</organismsDiffer>
    <experiments>4</experiments>
</comment>
<dbReference type="SUPFAM" id="SSF53927">
    <property type="entry name" value="Cytidine deaminase-like"/>
    <property type="match status" value="1"/>
</dbReference>
<accession>Q726E7</accession>
<dbReference type="GO" id="GO:0005829">
    <property type="term" value="C:cytosol"/>
    <property type="evidence" value="ECO:0007669"/>
    <property type="project" value="TreeGrafter"/>
</dbReference>
<dbReference type="EnsemblBacteria" id="AAS97676">
    <property type="protein sequence ID" value="AAS97676"/>
    <property type="gene ID" value="DVU_3206"/>
</dbReference>
<dbReference type="EMBL" id="AE017285">
    <property type="protein sequence ID" value="AAS97676.1"/>
    <property type="molecule type" value="Genomic_DNA"/>
</dbReference>
<dbReference type="Pfam" id="PF01808">
    <property type="entry name" value="AICARFT_IMPCHas"/>
    <property type="match status" value="1"/>
</dbReference>
<organism evidence="2 3">
    <name type="scientific">Nitratidesulfovibrio vulgaris (strain ATCC 29579 / DSM 644 / CCUG 34227 / NCIMB 8303 / VKM B-1760 / Hildenborough)</name>
    <name type="common">Desulfovibrio vulgaris</name>
    <dbReference type="NCBI Taxonomy" id="882"/>
    <lineage>
        <taxon>Bacteria</taxon>
        <taxon>Pseudomonadati</taxon>
        <taxon>Thermodesulfobacteriota</taxon>
        <taxon>Desulfovibrionia</taxon>
        <taxon>Desulfovibrionales</taxon>
        <taxon>Desulfovibrionaceae</taxon>
        <taxon>Nitratidesulfovibrio</taxon>
    </lineage>
</organism>
<dbReference type="IntAct" id="Q726E7">
    <property type="interactions" value="2"/>
</dbReference>
<evidence type="ECO:0000313" key="3">
    <source>
        <dbReference type="Proteomes" id="UP000002194"/>
    </source>
</evidence>
<dbReference type="OrthoDB" id="9802065at2"/>
<dbReference type="Gene3D" id="3.40.140.20">
    <property type="match status" value="2"/>
</dbReference>
<dbReference type="AlphaFoldDB" id="Q726E7"/>
<dbReference type="GO" id="GO:0003937">
    <property type="term" value="F:IMP cyclohydrolase activity"/>
    <property type="evidence" value="ECO:0007669"/>
    <property type="project" value="InterPro"/>
</dbReference>
<proteinExistence type="evidence at protein level"/>
<evidence type="ECO:0000313" key="2">
    <source>
        <dbReference type="EMBL" id="AAS97676.1"/>
    </source>
</evidence>
<dbReference type="GO" id="GO:0006189">
    <property type="term" value="P:'de novo' IMP biosynthetic process"/>
    <property type="evidence" value="ECO:0007669"/>
    <property type="project" value="TreeGrafter"/>
</dbReference>
<dbReference type="KEGG" id="dvu:DVU_3206"/>
<dbReference type="PaxDb" id="882-DVU_3206"/>
<dbReference type="SMR" id="Q726E7"/>
<keyword evidence="3" id="KW-1185">Reference proteome</keyword>
<gene>
    <name evidence="2" type="ordered locus">DVU_3206</name>
</gene>
<dbReference type="PIRSF" id="PIRSF000414">
    <property type="entry name" value="AICARFT_IMPCHas"/>
    <property type="match status" value="1"/>
</dbReference>
<dbReference type="PATRIC" id="fig|882.5.peg.2914"/>
<dbReference type="STRING" id="882.DVU_3206"/>